<dbReference type="InterPro" id="IPR003661">
    <property type="entry name" value="HisK_dim/P_dom"/>
</dbReference>
<feature type="transmembrane region" description="Helical" evidence="6">
    <location>
        <begin position="716"/>
        <end position="737"/>
    </location>
</feature>
<keyword evidence="3 5" id="KW-0597">Phosphoprotein</keyword>
<dbReference type="InterPro" id="IPR004358">
    <property type="entry name" value="Sig_transdc_His_kin-like_C"/>
</dbReference>
<dbReference type="Gene3D" id="1.10.287.130">
    <property type="match status" value="1"/>
</dbReference>
<evidence type="ECO:0000256" key="4">
    <source>
        <dbReference type="ARBA" id="ARBA00023012"/>
    </source>
</evidence>
<dbReference type="CDD" id="cd17546">
    <property type="entry name" value="REC_hyHK_CKI1_RcsC-like"/>
    <property type="match status" value="1"/>
</dbReference>
<reference evidence="9 10" key="1">
    <citation type="submission" date="2020-08" db="EMBL/GenBank/DDBJ databases">
        <title>Genomic Encyclopedia of Type Strains, Phase IV (KMG-IV): sequencing the most valuable type-strain genomes for metagenomic binning, comparative biology and taxonomic classification.</title>
        <authorList>
            <person name="Goeker M."/>
        </authorList>
    </citation>
    <scope>NUCLEOTIDE SEQUENCE [LARGE SCALE GENOMIC DNA]</scope>
    <source>
        <strain evidence="9 10">DSM 17992</strain>
    </source>
</reference>
<organism evidence="9 10">
    <name type="scientific">Borreliella lanei</name>
    <dbReference type="NCBI Taxonomy" id="373540"/>
    <lineage>
        <taxon>Bacteria</taxon>
        <taxon>Pseudomonadati</taxon>
        <taxon>Spirochaetota</taxon>
        <taxon>Spirochaetia</taxon>
        <taxon>Spirochaetales</taxon>
        <taxon>Borreliaceae</taxon>
        <taxon>Borreliella</taxon>
    </lineage>
</organism>
<dbReference type="InterPro" id="IPR005467">
    <property type="entry name" value="His_kinase_dom"/>
</dbReference>
<evidence type="ECO:0000256" key="6">
    <source>
        <dbReference type="SAM" id="Phobius"/>
    </source>
</evidence>
<evidence type="ECO:0000256" key="2">
    <source>
        <dbReference type="ARBA" id="ARBA00012438"/>
    </source>
</evidence>
<dbReference type="SUPFAM" id="SSF52172">
    <property type="entry name" value="CheY-like"/>
    <property type="match status" value="1"/>
</dbReference>
<accession>A0A7X0DJN5</accession>
<dbReference type="SMART" id="SM00388">
    <property type="entry name" value="HisKA"/>
    <property type="match status" value="1"/>
</dbReference>
<proteinExistence type="predicted"/>
<keyword evidence="9" id="KW-0808">Transferase</keyword>
<dbReference type="Gene3D" id="3.40.50.2300">
    <property type="match status" value="1"/>
</dbReference>
<name>A0A7X0DJN5_9SPIR</name>
<evidence type="ECO:0000256" key="3">
    <source>
        <dbReference type="ARBA" id="ARBA00022553"/>
    </source>
</evidence>
<keyword evidence="4" id="KW-0902">Two-component regulatory system</keyword>
<dbReference type="SUPFAM" id="SSF55874">
    <property type="entry name" value="ATPase domain of HSP90 chaperone/DNA topoisomerase II/histidine kinase"/>
    <property type="match status" value="1"/>
</dbReference>
<evidence type="ECO:0000259" key="7">
    <source>
        <dbReference type="PROSITE" id="PS50109"/>
    </source>
</evidence>
<dbReference type="InterPro" id="IPR036890">
    <property type="entry name" value="HATPase_C_sf"/>
</dbReference>
<comment type="caution">
    <text evidence="9">The sequence shown here is derived from an EMBL/GenBank/DDBJ whole genome shotgun (WGS) entry which is preliminary data.</text>
</comment>
<comment type="catalytic activity">
    <reaction evidence="1">
        <text>ATP + protein L-histidine = ADP + protein N-phospho-L-histidine.</text>
        <dbReference type="EC" id="2.7.13.3"/>
    </reaction>
</comment>
<feature type="modified residue" description="4-aspartylphosphate" evidence="5">
    <location>
        <position position="1209"/>
    </location>
</feature>
<sequence>MKKANFLSINFLILLLVCFVNVNLFSKDIYKFKLVDQYFPFYHKNNKGEYVGLIFPILDKWAKDNNVDIRVEHIDNLNESEIEDEAIYIGLTYNTKFNDFFYFKSEFTRSISILFSKNSNKKYKNIHSTFLSNFNIGVVKNTIYEDILRLKGVNTIFLADNIQELLLALKNDKVDYIYGDCKTLHNISKLFFSEDLVIFIGDVFYSIKNRVAISRNAPEIIKNLNLDLFSYLMKISDEDVFSFLDSTSKGNFIDVGLYNDYPPLSFINSQGKLSGILVDLWNLLSRQYIFKPIFKGFPKEDVKKSLDGKSVGIFGGIISNDSVLENVNYVVSKPIYPLNFKFYSKDLNGGVGPINSQFIDFNFNNIQLNKNKDIVNNFIDIVNNSYGFIENSITTKYLLKLNGYNGRLKSYDSIFNKNRFLVLAIDNRIYKVIKYILNAIFDDISFESLLQIDKNWLDKEEINSSRINSYKIMNKVKFNIEEKIWLSKNNKLNLAVKNWYPIDYVEANNYKGINQFLLDKIKMFSGLGFNIIEAHNSLDLKKLIKSGKIDMLNTNALDSNLENVFNIKLNSRIPLYIFSNKKRVLPSRSLERFAILDFLYSKNLASNIKSKLILVSSFKEALLLLYKGKVDGIISDEYTAAAVFEELNIIDVEKIPTFRDLAFDLSLAIYNQDYILKEIIQKVVMRSNVGSQMYLNDWKFDIYYKSKDSRFKSFKFLVITVIMFYFTFLGFVIIFMFRLSFEQKRRYSFVMNEKKIAEAANAAKTIFIANVSHDIRTPINGIMAATELLDTTFLTDVQKDYVRMINYSSDSLLSLIDDILYLSKIDVNELYVESQEIDLENEMEMVLKTFQSQCAKKNIDLFSYSKSIFKNYIKGDIVKIKQVLINLIGNAFKFTDDGVIVLNYEEICRTRTDGNRVLVTVEFKVIDTGKGIEKENFSKIFEIFKQEDDSSSRVHEGAGLGLSISRELIRLMGGLGIAVDSKVGEGTTFSFMLPFLLGGELKSENLSINRFQSINGDNKVLNVLLSQKSIKIFEHCSILLGCSSNVRYVASFEDAYKVFKEYPFYNFVYVNVNNDNIQESIRFANNIERLSSDVQIIFLFYYLDNQALKNLKYRYVKKPLMGLSICSIFYKKAFNSEMDFDDLVLIDNVFKIKEPINVLIAEDNQVNQKVLKDILVVIGINENFIDVVDDGVKALKSLKEKKYAISFIDIRMPRYDGFSVAKEIRKFEKAKNLKPCVLVAVTAHALQEYKDKCLASGMNDYISKPIHISSIKTILKKYLQFEIDDIWENEDLNQPIKFSNLDVNRALKELNLSYVSYSELCRGLVDFISINIVDLEKAFDEENLSLIKDISHSISGALSNMRSELYKDFQKIETSKDSISELKKMYFFVKDDLFQLISDIKENILFESDVVNENKLCFKNNDQLLNLLNKLLIGIKTRKPREYKEILESIDKYVLDDNIQVLFGDLRRNLRLYRFAESSKILEEIIKMLNNKRY</sequence>
<dbReference type="SMART" id="SM00448">
    <property type="entry name" value="REC"/>
    <property type="match status" value="1"/>
</dbReference>
<keyword evidence="10" id="KW-1185">Reference proteome</keyword>
<protein>
    <recommendedName>
        <fullName evidence="2">histidine kinase</fullName>
        <ecNumber evidence="2">2.7.13.3</ecNumber>
    </recommendedName>
</protein>
<evidence type="ECO:0000313" key="9">
    <source>
        <dbReference type="EMBL" id="MBB6208126.1"/>
    </source>
</evidence>
<dbReference type="SUPFAM" id="SSF47384">
    <property type="entry name" value="Homodimeric domain of signal transducing histidine kinase"/>
    <property type="match status" value="1"/>
</dbReference>
<dbReference type="PANTHER" id="PTHR45339">
    <property type="entry name" value="HYBRID SIGNAL TRANSDUCTION HISTIDINE KINASE J"/>
    <property type="match status" value="1"/>
</dbReference>
<dbReference type="InterPro" id="IPR003594">
    <property type="entry name" value="HATPase_dom"/>
</dbReference>
<dbReference type="Gene3D" id="3.40.190.10">
    <property type="entry name" value="Periplasmic binding protein-like II"/>
    <property type="match status" value="5"/>
</dbReference>
<dbReference type="Pfam" id="PF02518">
    <property type="entry name" value="HATPase_c"/>
    <property type="match status" value="1"/>
</dbReference>
<keyword evidence="9" id="KW-0418">Kinase</keyword>
<dbReference type="PRINTS" id="PR00344">
    <property type="entry name" value="BCTRLSENSOR"/>
</dbReference>
<dbReference type="PROSITE" id="PS50110">
    <property type="entry name" value="RESPONSE_REGULATORY"/>
    <property type="match status" value="1"/>
</dbReference>
<dbReference type="CDD" id="cd00082">
    <property type="entry name" value="HisKA"/>
    <property type="match status" value="1"/>
</dbReference>
<feature type="domain" description="Histidine kinase" evidence="7">
    <location>
        <begin position="770"/>
        <end position="997"/>
    </location>
</feature>
<dbReference type="InterPro" id="IPR011006">
    <property type="entry name" value="CheY-like_superfamily"/>
</dbReference>
<keyword evidence="6" id="KW-0472">Membrane</keyword>
<keyword evidence="6" id="KW-0812">Transmembrane</keyword>
<dbReference type="CDD" id="cd16922">
    <property type="entry name" value="HATPase_EvgS-ArcB-TorS-like"/>
    <property type="match status" value="1"/>
</dbReference>
<dbReference type="GO" id="GO:0000155">
    <property type="term" value="F:phosphorelay sensor kinase activity"/>
    <property type="evidence" value="ECO:0007669"/>
    <property type="project" value="InterPro"/>
</dbReference>
<evidence type="ECO:0000259" key="8">
    <source>
        <dbReference type="PROSITE" id="PS50110"/>
    </source>
</evidence>
<gene>
    <name evidence="9" type="ORF">HNQ06_000645</name>
</gene>
<dbReference type="Pfam" id="PF00072">
    <property type="entry name" value="Response_reg"/>
    <property type="match status" value="1"/>
</dbReference>
<dbReference type="InterPro" id="IPR001789">
    <property type="entry name" value="Sig_transdc_resp-reg_receiver"/>
</dbReference>
<evidence type="ECO:0000256" key="5">
    <source>
        <dbReference type="PROSITE-ProRule" id="PRU00169"/>
    </source>
</evidence>
<dbReference type="PROSITE" id="PS50109">
    <property type="entry name" value="HIS_KIN"/>
    <property type="match status" value="1"/>
</dbReference>
<evidence type="ECO:0000313" key="10">
    <source>
        <dbReference type="Proteomes" id="UP000575983"/>
    </source>
</evidence>
<dbReference type="InterPro" id="IPR036097">
    <property type="entry name" value="HisK_dim/P_sf"/>
</dbReference>
<feature type="transmembrane region" description="Helical" evidence="6">
    <location>
        <begin position="6"/>
        <end position="25"/>
    </location>
</feature>
<feature type="domain" description="Response regulatory" evidence="8">
    <location>
        <begin position="1157"/>
        <end position="1279"/>
    </location>
</feature>
<dbReference type="RefSeq" id="WP_184107509.1">
    <property type="nucleotide sequence ID" value="NZ_CP124054.1"/>
</dbReference>
<dbReference type="SMART" id="SM00387">
    <property type="entry name" value="HATPase_c"/>
    <property type="match status" value="1"/>
</dbReference>
<dbReference type="EC" id="2.7.13.3" evidence="2"/>
<dbReference type="Proteomes" id="UP000575983">
    <property type="component" value="Unassembled WGS sequence"/>
</dbReference>
<dbReference type="Gene3D" id="3.30.565.10">
    <property type="entry name" value="Histidine kinase-like ATPase, C-terminal domain"/>
    <property type="match status" value="1"/>
</dbReference>
<dbReference type="EMBL" id="JACHFC010000002">
    <property type="protein sequence ID" value="MBB6208126.1"/>
    <property type="molecule type" value="Genomic_DNA"/>
</dbReference>
<evidence type="ECO:0000256" key="1">
    <source>
        <dbReference type="ARBA" id="ARBA00000085"/>
    </source>
</evidence>
<keyword evidence="6" id="KW-1133">Transmembrane helix</keyword>
<dbReference type="PANTHER" id="PTHR45339:SF1">
    <property type="entry name" value="HYBRID SIGNAL TRANSDUCTION HISTIDINE KINASE J"/>
    <property type="match status" value="1"/>
</dbReference>
<dbReference type="SUPFAM" id="SSF53850">
    <property type="entry name" value="Periplasmic binding protein-like II"/>
    <property type="match status" value="3"/>
</dbReference>
<dbReference type="Pfam" id="PF00512">
    <property type="entry name" value="HisKA"/>
    <property type="match status" value="1"/>
</dbReference>